<feature type="domain" description="Methyltransferase" evidence="3">
    <location>
        <begin position="50"/>
        <end position="147"/>
    </location>
</feature>
<dbReference type="SUPFAM" id="SSF53335">
    <property type="entry name" value="S-adenosyl-L-methionine-dependent methyltransferases"/>
    <property type="match status" value="1"/>
</dbReference>
<dbReference type="GO" id="GO:0017000">
    <property type="term" value="P:antibiotic biosynthetic process"/>
    <property type="evidence" value="ECO:0007669"/>
    <property type="project" value="UniProtKB-ARBA"/>
</dbReference>
<gene>
    <name evidence="4" type="ORF">CD934_30870</name>
</gene>
<dbReference type="EMBL" id="CP022310">
    <property type="protein sequence ID" value="QDI72608.1"/>
    <property type="molecule type" value="Genomic_DNA"/>
</dbReference>
<dbReference type="Gene3D" id="3.40.50.150">
    <property type="entry name" value="Vaccinia Virus protein VP39"/>
    <property type="match status" value="1"/>
</dbReference>
<dbReference type="InterPro" id="IPR041698">
    <property type="entry name" value="Methyltransf_25"/>
</dbReference>
<reference evidence="4 5" key="1">
    <citation type="submission" date="2017-07" db="EMBL/GenBank/DDBJ databases">
        <title>The Complete Genome of Streptomyces asterosporus-ZSY.</title>
        <authorList>
            <person name="Zhang S."/>
        </authorList>
    </citation>
    <scope>NUCLEOTIDE SEQUENCE [LARGE SCALE GENOMIC DNA]</scope>
    <source>
        <strain evidence="4 5">DSM 41452</strain>
    </source>
</reference>
<dbReference type="CDD" id="cd02440">
    <property type="entry name" value="AdoMet_MTases"/>
    <property type="match status" value="1"/>
</dbReference>
<dbReference type="InterPro" id="IPR029063">
    <property type="entry name" value="SAM-dependent_MTases_sf"/>
</dbReference>
<protein>
    <submittedName>
        <fullName evidence="4">Methyltransferase</fullName>
    </submittedName>
</protein>
<evidence type="ECO:0000256" key="1">
    <source>
        <dbReference type="ARBA" id="ARBA00022603"/>
    </source>
</evidence>
<dbReference type="AlphaFoldDB" id="A0A514K1H5"/>
<dbReference type="Proteomes" id="UP000316215">
    <property type="component" value="Chromosome"/>
</dbReference>
<accession>A0A514K1H5</accession>
<dbReference type="Pfam" id="PF13649">
    <property type="entry name" value="Methyltransf_25"/>
    <property type="match status" value="1"/>
</dbReference>
<dbReference type="GO" id="GO:0032259">
    <property type="term" value="P:methylation"/>
    <property type="evidence" value="ECO:0007669"/>
    <property type="project" value="UniProtKB-KW"/>
</dbReference>
<dbReference type="KEGG" id="sast:CD934_30870"/>
<evidence type="ECO:0000313" key="5">
    <source>
        <dbReference type="Proteomes" id="UP000316215"/>
    </source>
</evidence>
<name>A0A514K1H5_9ACTN</name>
<dbReference type="RefSeq" id="WP_142233738.1">
    <property type="nucleotide sequence ID" value="NZ_CP022310.1"/>
</dbReference>
<dbReference type="GO" id="GO:0008168">
    <property type="term" value="F:methyltransferase activity"/>
    <property type="evidence" value="ECO:0007669"/>
    <property type="project" value="UniProtKB-KW"/>
</dbReference>
<dbReference type="PANTHER" id="PTHR43861:SF1">
    <property type="entry name" value="TRANS-ACONITATE 2-METHYLTRANSFERASE"/>
    <property type="match status" value="1"/>
</dbReference>
<keyword evidence="2 4" id="KW-0808">Transferase</keyword>
<keyword evidence="5" id="KW-1185">Reference proteome</keyword>
<dbReference type="PANTHER" id="PTHR43861">
    <property type="entry name" value="TRANS-ACONITATE 2-METHYLTRANSFERASE-RELATED"/>
    <property type="match status" value="1"/>
</dbReference>
<keyword evidence="1 4" id="KW-0489">Methyltransferase</keyword>
<sequence>MGVSMETAEAWVARWERQQQRYAVDREERFTVITDVVEHATAGRSRPLLLDLGCGPGSLSARLAARLPDAEIVAVDMDPLLLELGRTHHADTARYVDAVIGADGWTDTLGLDRPLDAAVSTTALHYLPEPVLLDTYRRLAALLRPGGVLVNGDHFPPREAPCARLTAYVGRRRAERTGGHAHEDWRSWWAAAARDPELTDLFAERERRLAALGGGGGDEELAACRHAELLRQAGFRHVTPVWQFGDSAVLVAVKEDGGA</sequence>
<organism evidence="4 5">
    <name type="scientific">Streptomyces calvus</name>
    <dbReference type="NCBI Taxonomy" id="67282"/>
    <lineage>
        <taxon>Bacteria</taxon>
        <taxon>Bacillati</taxon>
        <taxon>Actinomycetota</taxon>
        <taxon>Actinomycetes</taxon>
        <taxon>Kitasatosporales</taxon>
        <taxon>Streptomycetaceae</taxon>
        <taxon>Streptomyces</taxon>
    </lineage>
</organism>
<proteinExistence type="predicted"/>
<evidence type="ECO:0000256" key="2">
    <source>
        <dbReference type="ARBA" id="ARBA00022679"/>
    </source>
</evidence>
<evidence type="ECO:0000259" key="3">
    <source>
        <dbReference type="Pfam" id="PF13649"/>
    </source>
</evidence>
<evidence type="ECO:0000313" key="4">
    <source>
        <dbReference type="EMBL" id="QDI72608.1"/>
    </source>
</evidence>